<name>A0ABV0H9T0_9NEIS</name>
<feature type="domain" description="Glycoside hydrolase family 13 N-terminal" evidence="1">
    <location>
        <begin position="40"/>
        <end position="101"/>
    </location>
</feature>
<gene>
    <name evidence="2" type="ORF">ABH309_19725</name>
</gene>
<dbReference type="Pfam" id="PF02922">
    <property type="entry name" value="CBM_48"/>
    <property type="match status" value="1"/>
</dbReference>
<keyword evidence="3" id="KW-1185">Reference proteome</keyword>
<dbReference type="InterPro" id="IPR014756">
    <property type="entry name" value="Ig_E-set"/>
</dbReference>
<organism evidence="2 3">
    <name type="scientific">Chromobacterium piscinae</name>
    <dbReference type="NCBI Taxonomy" id="686831"/>
    <lineage>
        <taxon>Bacteria</taxon>
        <taxon>Pseudomonadati</taxon>
        <taxon>Pseudomonadota</taxon>
        <taxon>Betaproteobacteria</taxon>
        <taxon>Neisseriales</taxon>
        <taxon>Chromobacteriaceae</taxon>
        <taxon>Chromobacterium</taxon>
    </lineage>
</organism>
<protein>
    <recommendedName>
        <fullName evidence="1">Glycoside hydrolase family 13 N-terminal domain-containing protein</fullName>
    </recommendedName>
</protein>
<comment type="caution">
    <text evidence="2">The sequence shown here is derived from an EMBL/GenBank/DDBJ whole genome shotgun (WGS) entry which is preliminary data.</text>
</comment>
<dbReference type="EMBL" id="JBDQQU010000155">
    <property type="protein sequence ID" value="MEO3956671.1"/>
    <property type="molecule type" value="Genomic_DNA"/>
</dbReference>
<dbReference type="RefSeq" id="WP_347787952.1">
    <property type="nucleotide sequence ID" value="NZ_JBDQQU010000155.1"/>
</dbReference>
<proteinExistence type="predicted"/>
<reference evidence="2 3" key="1">
    <citation type="submission" date="2024-05" db="EMBL/GenBank/DDBJ databases">
        <authorList>
            <person name="De Oliveira J.P."/>
            <person name="Noriler S.A."/>
            <person name="De Oliveira A.G."/>
            <person name="Sipoli D.S."/>
        </authorList>
    </citation>
    <scope>NUCLEOTIDE SEQUENCE [LARGE SCALE GENOMIC DNA]</scope>
    <source>
        <strain evidence="2 3">LABIM186</strain>
    </source>
</reference>
<evidence type="ECO:0000259" key="1">
    <source>
        <dbReference type="Pfam" id="PF02922"/>
    </source>
</evidence>
<feature type="non-terminal residue" evidence="2">
    <location>
        <position position="112"/>
    </location>
</feature>
<dbReference type="Proteomes" id="UP001438292">
    <property type="component" value="Unassembled WGS sequence"/>
</dbReference>
<evidence type="ECO:0000313" key="3">
    <source>
        <dbReference type="Proteomes" id="UP001438292"/>
    </source>
</evidence>
<sequence length="112" mass="12651">MNFRCLFLGLTLEIWSQSPLAIPLPQRPPDTLPPEQYISHVNANNTITWQLWAPAAKAVEVVTGPTPDRYVSHPMTKNDQGIWSFTSEPLQPSLYEYFFNVDGFRSVDTGNA</sequence>
<dbReference type="InterPro" id="IPR013783">
    <property type="entry name" value="Ig-like_fold"/>
</dbReference>
<dbReference type="InterPro" id="IPR004193">
    <property type="entry name" value="Glyco_hydro_13_N"/>
</dbReference>
<accession>A0ABV0H9T0</accession>
<dbReference type="Gene3D" id="2.60.40.10">
    <property type="entry name" value="Immunoglobulins"/>
    <property type="match status" value="1"/>
</dbReference>
<dbReference type="SUPFAM" id="SSF81296">
    <property type="entry name" value="E set domains"/>
    <property type="match status" value="1"/>
</dbReference>
<evidence type="ECO:0000313" key="2">
    <source>
        <dbReference type="EMBL" id="MEO3956671.1"/>
    </source>
</evidence>